<dbReference type="RefSeq" id="WP_153510134.1">
    <property type="nucleotide sequence ID" value="NZ_WSPZ01000001.1"/>
</dbReference>
<accession>A0A5Q0QE58</accession>
<keyword evidence="1" id="KW-0812">Transmembrane</keyword>
<gene>
    <name evidence="2" type="ORF">GFH32_05525</name>
</gene>
<protein>
    <submittedName>
        <fullName evidence="2">Uncharacterized protein</fullName>
    </submittedName>
</protein>
<dbReference type="Proteomes" id="UP000326921">
    <property type="component" value="Chromosome"/>
</dbReference>
<reference evidence="2 3" key="1">
    <citation type="submission" date="2019-10" db="EMBL/GenBank/DDBJ databases">
        <authorList>
            <person name="Dong K."/>
        </authorList>
    </citation>
    <scope>NUCLEOTIDE SEQUENCE [LARGE SCALE GENOMIC DNA]</scope>
    <source>
        <strain evidence="3">dk4302</strain>
    </source>
</reference>
<keyword evidence="1" id="KW-0472">Membrane</keyword>
<evidence type="ECO:0000313" key="2">
    <source>
        <dbReference type="EMBL" id="QGA25812.1"/>
    </source>
</evidence>
<evidence type="ECO:0000313" key="3">
    <source>
        <dbReference type="Proteomes" id="UP000326921"/>
    </source>
</evidence>
<feature type="transmembrane region" description="Helical" evidence="1">
    <location>
        <begin position="80"/>
        <end position="98"/>
    </location>
</feature>
<dbReference type="EMBL" id="CP045652">
    <property type="protein sequence ID" value="QGA25812.1"/>
    <property type="molecule type" value="Genomic_DNA"/>
</dbReference>
<dbReference type="KEGG" id="sphe:GFH32_05525"/>
<keyword evidence="3" id="KW-1185">Reference proteome</keyword>
<feature type="transmembrane region" description="Helical" evidence="1">
    <location>
        <begin position="6"/>
        <end position="23"/>
    </location>
</feature>
<name>A0A5Q0QE58_9SPHI</name>
<sequence length="201" mass="23081">MYKILLIVGLVGVIIYYLSRKIMMKTNSSTDIQRSTKQGYYILDAGAKVLSKAIKATTYSVAIGVVLLIITLVLAIKIKILLFLLPISFYLISHLFLLNNHLKYVREQQIWYHPQTHEVVVEWLSGSQVRFNLQTDVQHIKTVQSVQKNNGVLFGYYELQLAKGSIYIPYLLEDSPLNNRFFSDLQNQVVEKPKTNLFPSI</sequence>
<feature type="transmembrane region" description="Helical" evidence="1">
    <location>
        <begin position="56"/>
        <end position="74"/>
    </location>
</feature>
<evidence type="ECO:0000256" key="1">
    <source>
        <dbReference type="SAM" id="Phobius"/>
    </source>
</evidence>
<organism evidence="2 3">
    <name type="scientific">Sphingobacterium zhuxiongii</name>
    <dbReference type="NCBI Taxonomy" id="2662364"/>
    <lineage>
        <taxon>Bacteria</taxon>
        <taxon>Pseudomonadati</taxon>
        <taxon>Bacteroidota</taxon>
        <taxon>Sphingobacteriia</taxon>
        <taxon>Sphingobacteriales</taxon>
        <taxon>Sphingobacteriaceae</taxon>
        <taxon>Sphingobacterium</taxon>
    </lineage>
</organism>
<proteinExistence type="predicted"/>
<dbReference type="AlphaFoldDB" id="A0A5Q0QE58"/>
<keyword evidence="1" id="KW-1133">Transmembrane helix</keyword>